<feature type="transmembrane region" description="Helical" evidence="9">
    <location>
        <begin position="112"/>
        <end position="134"/>
    </location>
</feature>
<name>A0A0D3J3Z7_EMIH1</name>
<comment type="subcellular location">
    <subcellularLocation>
        <location evidence="1">Cell inner membrane</location>
        <topology evidence="1">Multi-pass membrane protein</topology>
    </subcellularLocation>
</comment>
<dbReference type="PaxDb" id="2903-EOD18232"/>
<feature type="compositionally biased region" description="Basic and acidic residues" evidence="8">
    <location>
        <begin position="317"/>
        <end position="330"/>
    </location>
</feature>
<dbReference type="RefSeq" id="XP_005770661.1">
    <property type="nucleotide sequence ID" value="XM_005770604.1"/>
</dbReference>
<evidence type="ECO:0000256" key="1">
    <source>
        <dbReference type="ARBA" id="ARBA00004429"/>
    </source>
</evidence>
<evidence type="ECO:0000313" key="10">
    <source>
        <dbReference type="EnsemblProtists" id="EOD18232"/>
    </source>
</evidence>
<dbReference type="InterPro" id="IPR018227">
    <property type="entry name" value="Amino_acid_transport_2"/>
</dbReference>
<sequence length="419" mass="42119">MSVESPAAGKAVAPSGDFTPPPPTSSLAGAIALVAGTTVGAGILALPAKTLAAGIVPTTGTLLASWVYMASSGLLIAEVNVNTLCALERSAVSLSTMTEETLGVAGSRVSSLAYVFIHYTLLVAYMLQGGTLLLELGAALPPLAALPAATAGPPLFAALLGGALLLCPPAVVEKVNAVPAIPVMVLSLVYHNVVPTICYQLGCDLPRIRTAILAGSAIPTLMFIAWCAVILGSVPFDAADAAVAAGETFDPLALLRSSGDAFGEVVRVFSLLAVSTSFVGFYYGLTDFFADALGLDQRNERAAAAGGGAAAAAGAGERGEEPREEGDAAARRTPQQRALLTALALLPPLGFALSDPSIFFSALDNAGTYGILTLFGIIPAAMAWAQRYGDGDAEPGDAVAPAALPGGRATLVAMIVAAG</sequence>
<dbReference type="Proteomes" id="UP000013827">
    <property type="component" value="Unassembled WGS sequence"/>
</dbReference>
<keyword evidence="4" id="KW-0997">Cell inner membrane</keyword>
<keyword evidence="3" id="KW-1003">Cell membrane</keyword>
<dbReference type="PANTHER" id="PTHR32195">
    <property type="entry name" value="OS07G0662800 PROTEIN"/>
    <property type="match status" value="1"/>
</dbReference>
<dbReference type="GO" id="GO:0005886">
    <property type="term" value="C:plasma membrane"/>
    <property type="evidence" value="ECO:0007669"/>
    <property type="project" value="UniProtKB-SubCell"/>
</dbReference>
<dbReference type="PANTHER" id="PTHR32195:SF26">
    <property type="entry name" value="TRYPTOPHAN OR TYROSINE TRANSPORTER PROTEIN"/>
    <property type="match status" value="1"/>
</dbReference>
<keyword evidence="7 9" id="KW-0472">Membrane</keyword>
<feature type="transmembrane region" description="Helical" evidence="9">
    <location>
        <begin position="177"/>
        <end position="199"/>
    </location>
</feature>
<keyword evidence="6 9" id="KW-1133">Transmembrane helix</keyword>
<dbReference type="KEGG" id="ehx:EMIHUDRAFT_447986"/>
<dbReference type="HOGENOM" id="CLU_038102_1_1_1"/>
<organism evidence="10 11">
    <name type="scientific">Emiliania huxleyi (strain CCMP1516)</name>
    <dbReference type="NCBI Taxonomy" id="280463"/>
    <lineage>
        <taxon>Eukaryota</taxon>
        <taxon>Haptista</taxon>
        <taxon>Haptophyta</taxon>
        <taxon>Prymnesiophyceae</taxon>
        <taxon>Isochrysidales</taxon>
        <taxon>Noelaerhabdaceae</taxon>
        <taxon>Emiliania</taxon>
    </lineage>
</organism>
<feature type="transmembrane region" description="Helical" evidence="9">
    <location>
        <begin position="338"/>
        <end position="360"/>
    </location>
</feature>
<dbReference type="GeneID" id="19046233"/>
<evidence type="ECO:0000256" key="2">
    <source>
        <dbReference type="ARBA" id="ARBA00022448"/>
    </source>
</evidence>
<dbReference type="STRING" id="2903.R1C7L3"/>
<dbReference type="OMA" id="PHIHQVN"/>
<reference evidence="11" key="1">
    <citation type="journal article" date="2013" name="Nature">
        <title>Pan genome of the phytoplankton Emiliania underpins its global distribution.</title>
        <authorList>
            <person name="Read B.A."/>
            <person name="Kegel J."/>
            <person name="Klute M.J."/>
            <person name="Kuo A."/>
            <person name="Lefebvre S.C."/>
            <person name="Maumus F."/>
            <person name="Mayer C."/>
            <person name="Miller J."/>
            <person name="Monier A."/>
            <person name="Salamov A."/>
            <person name="Young J."/>
            <person name="Aguilar M."/>
            <person name="Claverie J.M."/>
            <person name="Frickenhaus S."/>
            <person name="Gonzalez K."/>
            <person name="Herman E.K."/>
            <person name="Lin Y.C."/>
            <person name="Napier J."/>
            <person name="Ogata H."/>
            <person name="Sarno A.F."/>
            <person name="Shmutz J."/>
            <person name="Schroeder D."/>
            <person name="de Vargas C."/>
            <person name="Verret F."/>
            <person name="von Dassow P."/>
            <person name="Valentin K."/>
            <person name="Van de Peer Y."/>
            <person name="Wheeler G."/>
            <person name="Dacks J.B."/>
            <person name="Delwiche C.F."/>
            <person name="Dyhrman S.T."/>
            <person name="Glockner G."/>
            <person name="John U."/>
            <person name="Richards T."/>
            <person name="Worden A.Z."/>
            <person name="Zhang X."/>
            <person name="Grigoriev I.V."/>
            <person name="Allen A.E."/>
            <person name="Bidle K."/>
            <person name="Borodovsky M."/>
            <person name="Bowler C."/>
            <person name="Brownlee C."/>
            <person name="Cock J.M."/>
            <person name="Elias M."/>
            <person name="Gladyshev V.N."/>
            <person name="Groth M."/>
            <person name="Guda C."/>
            <person name="Hadaegh A."/>
            <person name="Iglesias-Rodriguez M.D."/>
            <person name="Jenkins J."/>
            <person name="Jones B.M."/>
            <person name="Lawson T."/>
            <person name="Leese F."/>
            <person name="Lindquist E."/>
            <person name="Lobanov A."/>
            <person name="Lomsadze A."/>
            <person name="Malik S.B."/>
            <person name="Marsh M.E."/>
            <person name="Mackinder L."/>
            <person name="Mock T."/>
            <person name="Mueller-Roeber B."/>
            <person name="Pagarete A."/>
            <person name="Parker M."/>
            <person name="Probert I."/>
            <person name="Quesneville H."/>
            <person name="Raines C."/>
            <person name="Rensing S.A."/>
            <person name="Riano-Pachon D.M."/>
            <person name="Richier S."/>
            <person name="Rokitta S."/>
            <person name="Shiraiwa Y."/>
            <person name="Soanes D.M."/>
            <person name="van der Giezen M."/>
            <person name="Wahlund T.M."/>
            <person name="Williams B."/>
            <person name="Wilson W."/>
            <person name="Wolfe G."/>
            <person name="Wurch L.L."/>
        </authorList>
    </citation>
    <scope>NUCLEOTIDE SEQUENCE</scope>
</reference>
<evidence type="ECO:0000256" key="8">
    <source>
        <dbReference type="SAM" id="MobiDB-lite"/>
    </source>
</evidence>
<dbReference type="eggNOG" id="ENOG502QSPD">
    <property type="taxonomic scope" value="Eukaryota"/>
</dbReference>
<feature type="transmembrane region" description="Helical" evidence="9">
    <location>
        <begin position="146"/>
        <end position="171"/>
    </location>
</feature>
<keyword evidence="5 9" id="KW-0812">Transmembrane</keyword>
<feature type="transmembrane region" description="Helical" evidence="9">
    <location>
        <begin position="51"/>
        <end position="69"/>
    </location>
</feature>
<evidence type="ECO:0000313" key="11">
    <source>
        <dbReference type="Proteomes" id="UP000013827"/>
    </source>
</evidence>
<evidence type="ECO:0000256" key="5">
    <source>
        <dbReference type="ARBA" id="ARBA00022692"/>
    </source>
</evidence>
<feature type="transmembrane region" description="Helical" evidence="9">
    <location>
        <begin position="366"/>
        <end position="385"/>
    </location>
</feature>
<evidence type="ECO:0000256" key="4">
    <source>
        <dbReference type="ARBA" id="ARBA00022519"/>
    </source>
</evidence>
<feature type="transmembrane region" description="Helical" evidence="9">
    <location>
        <begin position="27"/>
        <end position="46"/>
    </location>
</feature>
<evidence type="ECO:0000256" key="7">
    <source>
        <dbReference type="ARBA" id="ARBA00023136"/>
    </source>
</evidence>
<protein>
    <recommendedName>
        <fullName evidence="12">Amino acid transporter transmembrane domain-containing protein</fullName>
    </recommendedName>
</protein>
<evidence type="ECO:0000256" key="9">
    <source>
        <dbReference type="SAM" id="Phobius"/>
    </source>
</evidence>
<dbReference type="EnsemblProtists" id="EOD18232">
    <property type="protein sequence ID" value="EOD18232"/>
    <property type="gene ID" value="EMIHUDRAFT_447986"/>
</dbReference>
<reference evidence="10" key="2">
    <citation type="submission" date="2024-10" db="UniProtKB">
        <authorList>
            <consortium name="EnsemblProtists"/>
        </authorList>
    </citation>
    <scope>IDENTIFICATION</scope>
</reference>
<keyword evidence="2" id="KW-0813">Transport</keyword>
<evidence type="ECO:0000256" key="6">
    <source>
        <dbReference type="ARBA" id="ARBA00022989"/>
    </source>
</evidence>
<dbReference type="AlphaFoldDB" id="A0A0D3J3Z7"/>
<keyword evidence="11" id="KW-1185">Reference proteome</keyword>
<dbReference type="Pfam" id="PF03222">
    <property type="entry name" value="Trp_Tyr_perm"/>
    <property type="match status" value="2"/>
</dbReference>
<feature type="transmembrane region" description="Helical" evidence="9">
    <location>
        <begin position="265"/>
        <end position="285"/>
    </location>
</feature>
<dbReference type="GO" id="GO:0003333">
    <property type="term" value="P:amino acid transmembrane transport"/>
    <property type="evidence" value="ECO:0007669"/>
    <property type="project" value="InterPro"/>
</dbReference>
<evidence type="ECO:0008006" key="12">
    <source>
        <dbReference type="Google" id="ProtNLM"/>
    </source>
</evidence>
<feature type="region of interest" description="Disordered" evidence="8">
    <location>
        <begin position="310"/>
        <end position="332"/>
    </location>
</feature>
<proteinExistence type="predicted"/>
<feature type="transmembrane region" description="Helical" evidence="9">
    <location>
        <begin position="211"/>
        <end position="231"/>
    </location>
</feature>
<evidence type="ECO:0000256" key="3">
    <source>
        <dbReference type="ARBA" id="ARBA00022475"/>
    </source>
</evidence>
<accession>A0A0D3J3Z7</accession>